<evidence type="ECO:0000256" key="7">
    <source>
        <dbReference type="ARBA" id="ARBA00022786"/>
    </source>
</evidence>
<feature type="active site" description="Glycyl thioester intermediate" evidence="9 10">
    <location>
        <position position="798"/>
    </location>
</feature>
<dbReference type="CDD" id="cd00078">
    <property type="entry name" value="HECTc"/>
    <property type="match status" value="1"/>
</dbReference>
<dbReference type="FunFam" id="3.30.2410.10:FF:000001">
    <property type="entry name" value="E3 ubiquitin-protein ligase NEDD4-like"/>
    <property type="match status" value="1"/>
</dbReference>
<evidence type="ECO:0000256" key="10">
    <source>
        <dbReference type="PROSITE-ProRule" id="PRU00104"/>
    </source>
</evidence>
<evidence type="ECO:0000256" key="1">
    <source>
        <dbReference type="ARBA" id="ARBA00000885"/>
    </source>
</evidence>
<evidence type="ECO:0000256" key="5">
    <source>
        <dbReference type="ARBA" id="ARBA00022679"/>
    </source>
</evidence>
<dbReference type="Gene3D" id="3.30.2160.10">
    <property type="entry name" value="Hect, E3 ligase catalytic domain"/>
    <property type="match status" value="1"/>
</dbReference>
<feature type="region of interest" description="Disordered" evidence="11">
    <location>
        <begin position="432"/>
        <end position="451"/>
    </location>
</feature>
<comment type="catalytic activity">
    <reaction evidence="1 8">
        <text>S-ubiquitinyl-[E2 ubiquitin-conjugating enzyme]-L-cysteine + [acceptor protein]-L-lysine = [E2 ubiquitin-conjugating enzyme]-L-cysteine + N(6)-ubiquitinyl-[acceptor protein]-L-lysine.</text>
        <dbReference type="EC" id="2.3.2.26"/>
    </reaction>
</comment>
<dbReference type="Gene3D" id="3.90.1750.10">
    <property type="entry name" value="Hect, E3 ligase catalytic domains"/>
    <property type="match status" value="1"/>
</dbReference>
<name>A0AAV5GF09_9BASI</name>
<feature type="compositionally biased region" description="Low complexity" evidence="11">
    <location>
        <begin position="354"/>
        <end position="366"/>
    </location>
</feature>
<dbReference type="InterPro" id="IPR024928">
    <property type="entry name" value="E3_ub_ligase_SMURF1"/>
</dbReference>
<evidence type="ECO:0000256" key="6">
    <source>
        <dbReference type="ARBA" id="ARBA00022737"/>
    </source>
</evidence>
<dbReference type="Gene3D" id="2.20.70.10">
    <property type="match status" value="1"/>
</dbReference>
<evidence type="ECO:0000259" key="12">
    <source>
        <dbReference type="PROSITE" id="PS50020"/>
    </source>
</evidence>
<dbReference type="Gene3D" id="3.30.2410.10">
    <property type="entry name" value="Hect, E3 ligase catalytic domain"/>
    <property type="match status" value="1"/>
</dbReference>
<dbReference type="AlphaFoldDB" id="A0AAV5GF09"/>
<comment type="pathway">
    <text evidence="3 8">Protein modification; protein ubiquitination.</text>
</comment>
<evidence type="ECO:0000313" key="15">
    <source>
        <dbReference type="Proteomes" id="UP001342314"/>
    </source>
</evidence>
<dbReference type="InterPro" id="IPR036020">
    <property type="entry name" value="WW_dom_sf"/>
</dbReference>
<dbReference type="Pfam" id="PF00397">
    <property type="entry name" value="WW"/>
    <property type="match status" value="2"/>
</dbReference>
<evidence type="ECO:0000256" key="4">
    <source>
        <dbReference type="ARBA" id="ARBA00022490"/>
    </source>
</evidence>
<dbReference type="SUPFAM" id="SSF56204">
    <property type="entry name" value="Hect, E3 ligase catalytic domain"/>
    <property type="match status" value="1"/>
</dbReference>
<dbReference type="Proteomes" id="UP001342314">
    <property type="component" value="Unassembled WGS sequence"/>
</dbReference>
<keyword evidence="5 8" id="KW-0808">Transferase</keyword>
<keyword evidence="4" id="KW-0963">Cytoplasm</keyword>
<accession>A0AAV5GF09</accession>
<evidence type="ECO:0000259" key="13">
    <source>
        <dbReference type="PROSITE" id="PS50237"/>
    </source>
</evidence>
<feature type="region of interest" description="Disordered" evidence="11">
    <location>
        <begin position="265"/>
        <end position="295"/>
    </location>
</feature>
<dbReference type="PROSITE" id="PS01159">
    <property type="entry name" value="WW_DOMAIN_1"/>
    <property type="match status" value="2"/>
</dbReference>
<keyword evidence="15" id="KW-1185">Reference proteome</keyword>
<feature type="region of interest" description="Disordered" evidence="11">
    <location>
        <begin position="126"/>
        <end position="199"/>
    </location>
</feature>
<dbReference type="PANTHER" id="PTHR11254">
    <property type="entry name" value="HECT DOMAIN UBIQUITIN-PROTEIN LIGASE"/>
    <property type="match status" value="1"/>
</dbReference>
<dbReference type="FunFam" id="3.90.1750.10:FF:000079">
    <property type="entry name" value="E3 ubiquitin-protein ligase"/>
    <property type="match status" value="1"/>
</dbReference>
<feature type="domain" description="WW" evidence="12">
    <location>
        <begin position="409"/>
        <end position="442"/>
    </location>
</feature>
<dbReference type="CDD" id="cd00201">
    <property type="entry name" value="WW"/>
    <property type="match status" value="2"/>
</dbReference>
<dbReference type="SUPFAM" id="SSF51045">
    <property type="entry name" value="WW domain"/>
    <property type="match status" value="2"/>
</dbReference>
<dbReference type="InterPro" id="IPR035983">
    <property type="entry name" value="Hect_E3_ubiquitin_ligase"/>
</dbReference>
<keyword evidence="7 8" id="KW-0833">Ubl conjugation pathway</keyword>
<dbReference type="EC" id="2.3.2.26" evidence="8"/>
<evidence type="ECO:0000256" key="8">
    <source>
        <dbReference type="PIRNR" id="PIRNR001569"/>
    </source>
</evidence>
<dbReference type="PROSITE" id="PS50020">
    <property type="entry name" value="WW_DOMAIN_2"/>
    <property type="match status" value="2"/>
</dbReference>
<dbReference type="Pfam" id="PF00632">
    <property type="entry name" value="HECT"/>
    <property type="match status" value="1"/>
</dbReference>
<dbReference type="PIRSF" id="PIRSF001569">
    <property type="entry name" value="E3_ub_ligase_SMURF1"/>
    <property type="match status" value="1"/>
</dbReference>
<dbReference type="GO" id="GO:0061630">
    <property type="term" value="F:ubiquitin protein ligase activity"/>
    <property type="evidence" value="ECO:0007669"/>
    <property type="project" value="UniProtKB-EC"/>
</dbReference>
<protein>
    <recommendedName>
        <fullName evidence="8">E3 ubiquitin-protein ligase</fullName>
        <ecNumber evidence="8">2.3.2.26</ecNumber>
    </recommendedName>
</protein>
<feature type="compositionally biased region" description="Low complexity" evidence="11">
    <location>
        <begin position="128"/>
        <end position="143"/>
    </location>
</feature>
<feature type="domain" description="HECT" evidence="13">
    <location>
        <begin position="497"/>
        <end position="830"/>
    </location>
</feature>
<dbReference type="InterPro" id="IPR050409">
    <property type="entry name" value="E3_ubiq-protein_ligase"/>
</dbReference>
<evidence type="ECO:0000256" key="9">
    <source>
        <dbReference type="PIRSR" id="PIRSR001569-1"/>
    </source>
</evidence>
<dbReference type="FunFam" id="2.20.70.10:FF:000017">
    <property type="entry name" value="E3 ubiquitin-protein ligase"/>
    <property type="match status" value="1"/>
</dbReference>
<organism evidence="14 15">
    <name type="scientific">Rhodotorula paludigena</name>
    <dbReference type="NCBI Taxonomy" id="86838"/>
    <lineage>
        <taxon>Eukaryota</taxon>
        <taxon>Fungi</taxon>
        <taxon>Dikarya</taxon>
        <taxon>Basidiomycota</taxon>
        <taxon>Pucciniomycotina</taxon>
        <taxon>Microbotryomycetes</taxon>
        <taxon>Sporidiobolales</taxon>
        <taxon>Sporidiobolaceae</taxon>
        <taxon>Rhodotorula</taxon>
    </lineage>
</organism>
<dbReference type="GO" id="GO:0016567">
    <property type="term" value="P:protein ubiquitination"/>
    <property type="evidence" value="ECO:0007669"/>
    <property type="project" value="TreeGrafter"/>
</dbReference>
<dbReference type="SMART" id="SM00456">
    <property type="entry name" value="WW"/>
    <property type="match status" value="2"/>
</dbReference>
<evidence type="ECO:0000256" key="11">
    <source>
        <dbReference type="SAM" id="MobiDB-lite"/>
    </source>
</evidence>
<evidence type="ECO:0000313" key="14">
    <source>
        <dbReference type="EMBL" id="GJN88818.1"/>
    </source>
</evidence>
<comment type="caution">
    <text evidence="14">The sequence shown here is derived from an EMBL/GenBank/DDBJ whole genome shotgun (WGS) entry which is preliminary data.</text>
</comment>
<comment type="subcellular location">
    <subcellularLocation>
        <location evidence="2">Cytoplasm</location>
    </subcellularLocation>
</comment>
<keyword evidence="6" id="KW-0677">Repeat</keyword>
<evidence type="ECO:0000256" key="2">
    <source>
        <dbReference type="ARBA" id="ARBA00004496"/>
    </source>
</evidence>
<dbReference type="EMBL" id="BQKY01000003">
    <property type="protein sequence ID" value="GJN88818.1"/>
    <property type="molecule type" value="Genomic_DNA"/>
</dbReference>
<dbReference type="GO" id="GO:0006511">
    <property type="term" value="P:ubiquitin-dependent protein catabolic process"/>
    <property type="evidence" value="ECO:0007669"/>
    <property type="project" value="InterPro"/>
</dbReference>
<dbReference type="SMART" id="SM00119">
    <property type="entry name" value="HECTc"/>
    <property type="match status" value="1"/>
</dbReference>
<dbReference type="FunFam" id="3.30.2160.10:FF:000001">
    <property type="entry name" value="E3 ubiquitin-protein ligase NEDD4-like"/>
    <property type="match status" value="1"/>
</dbReference>
<reference evidence="14 15" key="1">
    <citation type="submission" date="2021-12" db="EMBL/GenBank/DDBJ databases">
        <title>High titer production of polyol ester of fatty acids by Rhodotorula paludigena BS15 towards product separation-free biomass refinery.</title>
        <authorList>
            <person name="Mano J."/>
            <person name="Ono H."/>
            <person name="Tanaka T."/>
            <person name="Naito K."/>
            <person name="Sushida H."/>
            <person name="Ike M."/>
            <person name="Tokuyasu K."/>
            <person name="Kitaoka M."/>
        </authorList>
    </citation>
    <scope>NUCLEOTIDE SEQUENCE [LARGE SCALE GENOMIC DNA]</scope>
    <source>
        <strain evidence="14 15">BS15</strain>
    </source>
</reference>
<feature type="region of interest" description="Disordered" evidence="11">
    <location>
        <begin position="341"/>
        <end position="392"/>
    </location>
</feature>
<evidence type="ECO:0000256" key="3">
    <source>
        <dbReference type="ARBA" id="ARBA00004906"/>
    </source>
</evidence>
<feature type="compositionally biased region" description="Polar residues" evidence="11">
    <location>
        <begin position="174"/>
        <end position="189"/>
    </location>
</feature>
<proteinExistence type="predicted"/>
<dbReference type="PROSITE" id="PS50237">
    <property type="entry name" value="HECT"/>
    <property type="match status" value="1"/>
</dbReference>
<dbReference type="PANTHER" id="PTHR11254:SF440">
    <property type="entry name" value="E3 UBIQUITIN-PROTEIN LIGASE NEDD-4"/>
    <property type="match status" value="1"/>
</dbReference>
<dbReference type="InterPro" id="IPR000569">
    <property type="entry name" value="HECT_dom"/>
</dbReference>
<dbReference type="InterPro" id="IPR001202">
    <property type="entry name" value="WW_dom"/>
</dbReference>
<dbReference type="GO" id="GO:0005737">
    <property type="term" value="C:cytoplasm"/>
    <property type="evidence" value="ECO:0007669"/>
    <property type="project" value="UniProtKB-SubCell"/>
</dbReference>
<feature type="domain" description="WW" evidence="12">
    <location>
        <begin position="287"/>
        <end position="320"/>
    </location>
</feature>
<gene>
    <name evidence="14" type="ORF">Rhopal_001789-T1</name>
</gene>
<sequence>MSVAPASPLPGAERLVRRFKLTDDLIKRDVFLLPSPFPLLLLYHASTRPTVSAQPYALHEGPVQRATISPHWGSHASWEVEVEEGVWARVRVHDEAKRRKKDQGSGNAAVSGKLVILVRSEDVPRPAPASAVTSSTSPPVATPQHSLYPLGQQPGFPFPSTGVAAPDARYSASLHDSNPAASPQPSQATFGRAPPRAVAAGESISISRAPTSRLSSAPAFQPTVSAAASSASSSIHRRMTLAEHRRGAATVVSIDDLLDASPSSIAADPVPPVPSVPATSTVPDELGPLPDGWEARVSPGGRTYFVDHARRETTWHDPRRAALRARARERAQRAVLAAAGAEASGAAEGGARGAGAQTGAAGPAEGVRSPASTTSGGPGIPSEATAGPAISAGASGATANLAVPEDQLGALPSGWEQRRTPSGRAYYVDHNTKTTSWDDPRIPSQSADGDQSKRAFRQKVIYFRSQPELRFVPGGCRLVVRREHLFEDAFAEVMRYPGEELKKRLMVSFNGEEGVDFGGVSREFFFLLAHEIYNSDYCLFELTEKTSYTLQINPNSGINEDHLAYFQFIGRCVGLAIFHRRYLDAHFTSSIYKTLLDREIGLDDMASVDMQMWQSLAWMAESDITDVIDEDFTTLQETFGTLETLELKPGGAEIPVTESNKLEFIQLKCQHLLKTRVEQQLRAFRTGVDEIVPIRQLQVFDEKELELVICGVSELDLKDWCDNTELRGFKADDQVVQWFWQVIGSWPLDKKARLLQFTTGTSRLPPNGFRDLQGSDGPRRFTLEKSGSISQLPKSHTCFNRLEIPPYPNYEMLEEKLAFAIENTMGFGQE</sequence>
<feature type="compositionally biased region" description="Basic and acidic residues" evidence="11">
    <location>
        <begin position="432"/>
        <end position="441"/>
    </location>
</feature>